<dbReference type="Gene3D" id="3.40.50.1000">
    <property type="entry name" value="HAD superfamily/HAD-like"/>
    <property type="match status" value="2"/>
</dbReference>
<dbReference type="PANTHER" id="PTHR19288">
    <property type="entry name" value="4-NITROPHENYLPHOSPHATASE-RELATED"/>
    <property type="match status" value="1"/>
</dbReference>
<dbReference type="Pfam" id="PF13344">
    <property type="entry name" value="Hydrolase_6"/>
    <property type="match status" value="1"/>
</dbReference>
<keyword evidence="2" id="KW-1185">Reference proteome</keyword>
<comment type="caution">
    <text evidence="1">The sequence shown here is derived from an EMBL/GenBank/DDBJ whole genome shotgun (WGS) entry which is preliminary data.</text>
</comment>
<evidence type="ECO:0000313" key="2">
    <source>
        <dbReference type="Proteomes" id="UP000600865"/>
    </source>
</evidence>
<dbReference type="Proteomes" id="UP000600865">
    <property type="component" value="Unassembled WGS sequence"/>
</dbReference>
<organism evidence="1 2">
    <name type="scientific">Litorimonas cladophorae</name>
    <dbReference type="NCBI Taxonomy" id="1220491"/>
    <lineage>
        <taxon>Bacteria</taxon>
        <taxon>Pseudomonadati</taxon>
        <taxon>Pseudomonadota</taxon>
        <taxon>Alphaproteobacteria</taxon>
        <taxon>Maricaulales</taxon>
        <taxon>Robiginitomaculaceae</taxon>
    </lineage>
</organism>
<dbReference type="CDD" id="cd07525">
    <property type="entry name" value="HAD_like"/>
    <property type="match status" value="1"/>
</dbReference>
<dbReference type="NCBIfam" id="TIGR01459">
    <property type="entry name" value="HAD-SF-IIA-hyp4"/>
    <property type="match status" value="1"/>
</dbReference>
<proteinExistence type="predicted"/>
<dbReference type="GO" id="GO:0016791">
    <property type="term" value="F:phosphatase activity"/>
    <property type="evidence" value="ECO:0007669"/>
    <property type="project" value="TreeGrafter"/>
</dbReference>
<dbReference type="Pfam" id="PF13242">
    <property type="entry name" value="Hydrolase_like"/>
    <property type="match status" value="1"/>
</dbReference>
<dbReference type="InterPro" id="IPR006357">
    <property type="entry name" value="HAD-SF_hydro_IIA"/>
</dbReference>
<dbReference type="GO" id="GO:0005737">
    <property type="term" value="C:cytoplasm"/>
    <property type="evidence" value="ECO:0007669"/>
    <property type="project" value="TreeGrafter"/>
</dbReference>
<dbReference type="RefSeq" id="WP_189583128.1">
    <property type="nucleotide sequence ID" value="NZ_BMYV01000001.1"/>
</dbReference>
<name>A0A918KIN3_9PROT</name>
<dbReference type="SUPFAM" id="SSF56784">
    <property type="entry name" value="HAD-like"/>
    <property type="match status" value="1"/>
</dbReference>
<dbReference type="InterPro" id="IPR006356">
    <property type="entry name" value="HAD-SF_hydro_IIA_hyp3"/>
</dbReference>
<accession>A0A918KIN3</accession>
<protein>
    <submittedName>
        <fullName evidence="1">Haloacid dehalogenase</fullName>
    </submittedName>
</protein>
<gene>
    <name evidence="1" type="ORF">GCM10011309_13560</name>
</gene>
<dbReference type="InterPro" id="IPR023214">
    <property type="entry name" value="HAD_sf"/>
</dbReference>
<sequence length="278" mass="30591">MSTPFQTLSGLGQVADDYDAVFCDIWGVIHNGKVPFHEACDALERFRERGPVVLITNAPNPSITIPESFRDIGVPGEFYDAVVTAGDATIDALARRAPGPAFKIGPERDDKLYAGLEMNFSDLEDATFISCTGMYEDDEHPDDYTEILGAARERGIPMVCANPDIKVKVGDDIIWCGGALGKVYEDLGGEVIYAGKPHDPIYRLCRAWLDEVTGYVPPPERILCIGDNIFTDLIGAKNQKMDCLFIQDGLHGDMENKFKSLLTQHGISARYVAPKLSW</sequence>
<dbReference type="PANTHER" id="PTHR19288:SF90">
    <property type="entry name" value="OS08G0542600 PROTEIN"/>
    <property type="match status" value="1"/>
</dbReference>
<dbReference type="EMBL" id="BMYV01000001">
    <property type="protein sequence ID" value="GGX64634.1"/>
    <property type="molecule type" value="Genomic_DNA"/>
</dbReference>
<evidence type="ECO:0000313" key="1">
    <source>
        <dbReference type="EMBL" id="GGX64634.1"/>
    </source>
</evidence>
<reference evidence="1 2" key="1">
    <citation type="journal article" date="2014" name="Int. J. Syst. Evol. Microbiol.">
        <title>Complete genome sequence of Corynebacterium casei LMG S-19264T (=DSM 44701T), isolated from a smear-ripened cheese.</title>
        <authorList>
            <consortium name="US DOE Joint Genome Institute (JGI-PGF)"/>
            <person name="Walter F."/>
            <person name="Albersmeier A."/>
            <person name="Kalinowski J."/>
            <person name="Ruckert C."/>
        </authorList>
    </citation>
    <scope>NUCLEOTIDE SEQUENCE [LARGE SCALE GENOMIC DNA]</scope>
    <source>
        <strain evidence="1 2">KCTC 23968</strain>
    </source>
</reference>
<dbReference type="InterPro" id="IPR036412">
    <property type="entry name" value="HAD-like_sf"/>
</dbReference>
<dbReference type="AlphaFoldDB" id="A0A918KIN3"/>